<dbReference type="Proteomes" id="UP000194798">
    <property type="component" value="Unassembled WGS sequence"/>
</dbReference>
<dbReference type="OrthoDB" id="9790785at2"/>
<dbReference type="EMBL" id="MSLT01000001">
    <property type="protein sequence ID" value="OUD16245.1"/>
    <property type="molecule type" value="Genomic_DNA"/>
</dbReference>
<dbReference type="RefSeq" id="WP_086486647.1">
    <property type="nucleotide sequence ID" value="NZ_MSLT01000001.1"/>
</dbReference>
<proteinExistence type="inferred from homology"/>
<organism evidence="3 4">
    <name type="scientific">Thioflexithrix psekupsensis</name>
    <dbReference type="NCBI Taxonomy" id="1570016"/>
    <lineage>
        <taxon>Bacteria</taxon>
        <taxon>Pseudomonadati</taxon>
        <taxon>Pseudomonadota</taxon>
        <taxon>Gammaproteobacteria</taxon>
        <taxon>Thiotrichales</taxon>
        <taxon>Thioflexithrix</taxon>
    </lineage>
</organism>
<dbReference type="InterPro" id="IPR036291">
    <property type="entry name" value="NAD(P)-bd_dom_sf"/>
</dbReference>
<accession>A0A251XCZ4</accession>
<dbReference type="NCBIfam" id="NF006509">
    <property type="entry name" value="PRK08945.1"/>
    <property type="match status" value="1"/>
</dbReference>
<dbReference type="SUPFAM" id="SSF51735">
    <property type="entry name" value="NAD(P)-binding Rossmann-fold domains"/>
    <property type="match status" value="1"/>
</dbReference>
<reference evidence="3 4" key="1">
    <citation type="submission" date="2016-12" db="EMBL/GenBank/DDBJ databases">
        <title>Thioflexothrix psekupsii D3 genome sequencing and assembly.</title>
        <authorList>
            <person name="Fomenkov A."/>
            <person name="Vincze T."/>
            <person name="Grabovich M."/>
            <person name="Anton B.P."/>
            <person name="Dubinina G."/>
            <person name="Orlova M."/>
            <person name="Belousova E."/>
            <person name="Roberts R.J."/>
        </authorList>
    </citation>
    <scope>NUCLEOTIDE SEQUENCE [LARGE SCALE GENOMIC DNA]</scope>
    <source>
        <strain evidence="3">D3</strain>
    </source>
</reference>
<comment type="similarity">
    <text evidence="1">Belongs to the short-chain dehydrogenases/reductases (SDR) family.</text>
</comment>
<evidence type="ECO:0000256" key="2">
    <source>
        <dbReference type="ARBA" id="ARBA00023002"/>
    </source>
</evidence>
<keyword evidence="2" id="KW-0560">Oxidoreductase</keyword>
<evidence type="ECO:0000256" key="1">
    <source>
        <dbReference type="ARBA" id="ARBA00006484"/>
    </source>
</evidence>
<comment type="caution">
    <text evidence="3">The sequence shown here is derived from an EMBL/GenBank/DDBJ whole genome shotgun (WGS) entry which is preliminary data.</text>
</comment>
<dbReference type="Gene3D" id="3.40.50.720">
    <property type="entry name" value="NAD(P)-binding Rossmann-like Domain"/>
    <property type="match status" value="1"/>
</dbReference>
<dbReference type="Pfam" id="PF00106">
    <property type="entry name" value="adh_short"/>
    <property type="match status" value="1"/>
</dbReference>
<dbReference type="InterPro" id="IPR002347">
    <property type="entry name" value="SDR_fam"/>
</dbReference>
<dbReference type="GO" id="GO:0016491">
    <property type="term" value="F:oxidoreductase activity"/>
    <property type="evidence" value="ECO:0007669"/>
    <property type="project" value="UniProtKB-KW"/>
</dbReference>
<dbReference type="PRINTS" id="PR00081">
    <property type="entry name" value="GDHRDH"/>
</dbReference>
<dbReference type="AlphaFoldDB" id="A0A251XCZ4"/>
<keyword evidence="4" id="KW-1185">Reference proteome</keyword>
<evidence type="ECO:0000313" key="3">
    <source>
        <dbReference type="EMBL" id="OUD16245.1"/>
    </source>
</evidence>
<evidence type="ECO:0000313" key="4">
    <source>
        <dbReference type="Proteomes" id="UP000194798"/>
    </source>
</evidence>
<sequence length="264" mass="28528">MFVYTPPADLLKGRVILVTGAGSGIGRAVSKSFAAHGATVILLGRTLKKLEAVYDEIESAGYPQAAIYPMNLEGASPKDYEDLAATLKSEFGRLDGLLHNASLLGTLTPLVNYDITMWYQVLQVNLNAPFMLTKACFDLLKAAPEASVLFTSSGVGRKGRAYWGAYAVSKFATEGFMQTFAEELETNTAIRVNSISPGATRTSMRRAAYPAENPETLPLPEDITGLYLYLMGSESRGIHGQALSVRDNSLEELQAIHSHSPMAE</sequence>
<name>A0A251XCZ4_9GAMM</name>
<dbReference type="InterPro" id="IPR020904">
    <property type="entry name" value="Sc_DH/Rdtase_CS"/>
</dbReference>
<gene>
    <name evidence="3" type="ORF">TPSD3_00540</name>
</gene>
<protein>
    <submittedName>
        <fullName evidence="3">YciK family oxidoreductase</fullName>
    </submittedName>
</protein>
<dbReference type="PROSITE" id="PS00061">
    <property type="entry name" value="ADH_SHORT"/>
    <property type="match status" value="1"/>
</dbReference>
<dbReference type="PANTHER" id="PTHR42901">
    <property type="entry name" value="ALCOHOL DEHYDROGENASE"/>
    <property type="match status" value="1"/>
</dbReference>
<dbReference type="PANTHER" id="PTHR42901:SF1">
    <property type="entry name" value="ALCOHOL DEHYDROGENASE"/>
    <property type="match status" value="1"/>
</dbReference>